<accession>A0AAV5LNB7</accession>
<protein>
    <submittedName>
        <fullName evidence="1">Uncharacterized protein</fullName>
    </submittedName>
</protein>
<reference evidence="1 2" key="1">
    <citation type="journal article" date="2021" name="Commun. Biol.">
        <title>The genome of Shorea leprosula (Dipterocarpaceae) highlights the ecological relevance of drought in aseasonal tropical rainforests.</title>
        <authorList>
            <person name="Ng K.K.S."/>
            <person name="Kobayashi M.J."/>
            <person name="Fawcett J.A."/>
            <person name="Hatakeyama M."/>
            <person name="Paape T."/>
            <person name="Ng C.H."/>
            <person name="Ang C.C."/>
            <person name="Tnah L.H."/>
            <person name="Lee C.T."/>
            <person name="Nishiyama T."/>
            <person name="Sese J."/>
            <person name="O'Brien M.J."/>
            <person name="Copetti D."/>
            <person name="Mohd Noor M.I."/>
            <person name="Ong R.C."/>
            <person name="Putra M."/>
            <person name="Sireger I.Z."/>
            <person name="Indrioko S."/>
            <person name="Kosugi Y."/>
            <person name="Izuno A."/>
            <person name="Isagi Y."/>
            <person name="Lee S.L."/>
            <person name="Shimizu K.K."/>
        </authorList>
    </citation>
    <scope>NUCLEOTIDE SEQUENCE [LARGE SCALE GENOMIC DNA]</scope>
    <source>
        <strain evidence="1">214</strain>
    </source>
</reference>
<dbReference type="AlphaFoldDB" id="A0AAV5LNB7"/>
<proteinExistence type="predicted"/>
<dbReference type="EMBL" id="BPVZ01000131">
    <property type="protein sequence ID" value="GKV38915.1"/>
    <property type="molecule type" value="Genomic_DNA"/>
</dbReference>
<evidence type="ECO:0000313" key="1">
    <source>
        <dbReference type="EMBL" id="GKV38915.1"/>
    </source>
</evidence>
<comment type="caution">
    <text evidence="1">The sequence shown here is derived from an EMBL/GenBank/DDBJ whole genome shotgun (WGS) entry which is preliminary data.</text>
</comment>
<organism evidence="1 2">
    <name type="scientific">Rubroshorea leprosula</name>
    <dbReference type="NCBI Taxonomy" id="152421"/>
    <lineage>
        <taxon>Eukaryota</taxon>
        <taxon>Viridiplantae</taxon>
        <taxon>Streptophyta</taxon>
        <taxon>Embryophyta</taxon>
        <taxon>Tracheophyta</taxon>
        <taxon>Spermatophyta</taxon>
        <taxon>Magnoliopsida</taxon>
        <taxon>eudicotyledons</taxon>
        <taxon>Gunneridae</taxon>
        <taxon>Pentapetalae</taxon>
        <taxon>rosids</taxon>
        <taxon>malvids</taxon>
        <taxon>Malvales</taxon>
        <taxon>Dipterocarpaceae</taxon>
        <taxon>Rubroshorea</taxon>
    </lineage>
</organism>
<sequence length="34" mass="3661">MANRVFLLADGKLEEIPRSTLLANGHDSLPGLVI</sequence>
<dbReference type="Proteomes" id="UP001054252">
    <property type="component" value="Unassembled WGS sequence"/>
</dbReference>
<keyword evidence="2" id="KW-1185">Reference proteome</keyword>
<name>A0AAV5LNB7_9ROSI</name>
<gene>
    <name evidence="1" type="ORF">SLEP1_g46768</name>
</gene>
<evidence type="ECO:0000313" key="2">
    <source>
        <dbReference type="Proteomes" id="UP001054252"/>
    </source>
</evidence>